<keyword evidence="6 14" id="KW-0479">Metal-binding</keyword>
<feature type="transmembrane region" description="Helical" evidence="14">
    <location>
        <begin position="101"/>
        <end position="123"/>
    </location>
</feature>
<comment type="similarity">
    <text evidence="14">In the central section; belongs to the AAA ATPase family.</text>
</comment>
<dbReference type="EC" id="3.4.24.-" evidence="14"/>
<feature type="binding site" evidence="14">
    <location>
        <position position="423"/>
    </location>
    <ligand>
        <name>Zn(2+)</name>
        <dbReference type="ChEBI" id="CHEBI:29105"/>
        <note>catalytic</note>
    </ligand>
</feature>
<dbReference type="Proteomes" id="UP001229836">
    <property type="component" value="Chromosome"/>
</dbReference>
<keyword evidence="8 14" id="KW-0378">Hydrolase</keyword>
<evidence type="ECO:0000256" key="15">
    <source>
        <dbReference type="RuleBase" id="RU003651"/>
    </source>
</evidence>
<comment type="subcellular location">
    <subcellularLocation>
        <location evidence="14">Cell membrane</location>
        <topology evidence="14">Multi-pass membrane protein</topology>
        <orientation evidence="14">Cytoplasmic side</orientation>
    </subcellularLocation>
    <subcellularLocation>
        <location evidence="1">Membrane</location>
    </subcellularLocation>
</comment>
<protein>
    <recommendedName>
        <fullName evidence="14">ATP-dependent zinc metalloprotease FtsH</fullName>
        <ecNumber evidence="14">3.4.24.-</ecNumber>
    </recommendedName>
</protein>
<dbReference type="InterPro" id="IPR037219">
    <property type="entry name" value="Peptidase_M41-like"/>
</dbReference>
<evidence type="ECO:0000256" key="10">
    <source>
        <dbReference type="ARBA" id="ARBA00022840"/>
    </source>
</evidence>
<dbReference type="PROSITE" id="PS00674">
    <property type="entry name" value="AAA"/>
    <property type="match status" value="1"/>
</dbReference>
<keyword evidence="10 14" id="KW-0067">ATP-binding</keyword>
<dbReference type="GO" id="GO:0008237">
    <property type="term" value="F:metallopeptidase activity"/>
    <property type="evidence" value="ECO:0007669"/>
    <property type="project" value="UniProtKB-KW"/>
</dbReference>
<evidence type="ECO:0000256" key="16">
    <source>
        <dbReference type="SAM" id="MobiDB-lite"/>
    </source>
</evidence>
<dbReference type="HAMAP" id="MF_01458">
    <property type="entry name" value="FtsH"/>
    <property type="match status" value="1"/>
</dbReference>
<dbReference type="Gene3D" id="1.10.8.60">
    <property type="match status" value="1"/>
</dbReference>
<evidence type="ECO:0000256" key="9">
    <source>
        <dbReference type="ARBA" id="ARBA00022833"/>
    </source>
</evidence>
<dbReference type="Pfam" id="PF00004">
    <property type="entry name" value="AAA"/>
    <property type="match status" value="1"/>
</dbReference>
<evidence type="ECO:0000313" key="19">
    <source>
        <dbReference type="Proteomes" id="UP001229836"/>
    </source>
</evidence>
<dbReference type="InterPro" id="IPR003960">
    <property type="entry name" value="ATPase_AAA_CS"/>
</dbReference>
<evidence type="ECO:0000256" key="2">
    <source>
        <dbReference type="ARBA" id="ARBA00010044"/>
    </source>
</evidence>
<dbReference type="SMART" id="SM00382">
    <property type="entry name" value="AAA"/>
    <property type="match status" value="1"/>
</dbReference>
<evidence type="ECO:0000256" key="13">
    <source>
        <dbReference type="ARBA" id="ARBA00023136"/>
    </source>
</evidence>
<comment type="subunit">
    <text evidence="14">Homohexamer.</text>
</comment>
<evidence type="ECO:0000256" key="6">
    <source>
        <dbReference type="ARBA" id="ARBA00022723"/>
    </source>
</evidence>
<dbReference type="InterPro" id="IPR041569">
    <property type="entry name" value="AAA_lid_3"/>
</dbReference>
<feature type="binding site" evidence="14">
    <location>
        <begin position="197"/>
        <end position="204"/>
    </location>
    <ligand>
        <name>ATP</name>
        <dbReference type="ChEBI" id="CHEBI:30616"/>
    </ligand>
</feature>
<comment type="similarity">
    <text evidence="2 14">In the C-terminal section; belongs to the peptidase M41 family.</text>
</comment>
<keyword evidence="5 14" id="KW-0812">Transmembrane</keyword>
<dbReference type="PRINTS" id="PR00830">
    <property type="entry name" value="ENDOLAPTASE"/>
</dbReference>
<dbReference type="Gene3D" id="3.30.720.210">
    <property type="match status" value="1"/>
</dbReference>
<evidence type="ECO:0000256" key="1">
    <source>
        <dbReference type="ARBA" id="ARBA00004370"/>
    </source>
</evidence>
<dbReference type="Gene3D" id="1.20.58.760">
    <property type="entry name" value="Peptidase M41"/>
    <property type="match status" value="1"/>
</dbReference>
<feature type="transmembrane region" description="Helical" evidence="14">
    <location>
        <begin position="7"/>
        <end position="25"/>
    </location>
</feature>
<organism evidence="18 19">
    <name type="scientific">Acinetobacter corruptisaponis</name>
    <dbReference type="NCBI Taxonomy" id="3045147"/>
    <lineage>
        <taxon>Bacteria</taxon>
        <taxon>Pseudomonadati</taxon>
        <taxon>Pseudomonadota</taxon>
        <taxon>Gammaproteobacteria</taxon>
        <taxon>Moraxellales</taxon>
        <taxon>Moraxellaceae</taxon>
        <taxon>Acinetobacter</taxon>
    </lineage>
</organism>
<keyword evidence="4 14" id="KW-0645">Protease</keyword>
<evidence type="ECO:0000256" key="3">
    <source>
        <dbReference type="ARBA" id="ARBA00022475"/>
    </source>
</evidence>
<evidence type="ECO:0000313" key="18">
    <source>
        <dbReference type="EMBL" id="WHP05472.1"/>
    </source>
</evidence>
<comment type="cofactor">
    <cofactor evidence="14">
        <name>Zn(2+)</name>
        <dbReference type="ChEBI" id="CHEBI:29105"/>
    </cofactor>
    <text evidence="14">Binds 1 zinc ion per subunit.</text>
</comment>
<feature type="active site" evidence="14">
    <location>
        <position position="420"/>
    </location>
</feature>
<keyword evidence="3 14" id="KW-1003">Cell membrane</keyword>
<dbReference type="Pfam" id="PF01434">
    <property type="entry name" value="Peptidase_M41"/>
    <property type="match status" value="1"/>
</dbReference>
<keyword evidence="13 14" id="KW-0472">Membrane</keyword>
<evidence type="ECO:0000256" key="4">
    <source>
        <dbReference type="ARBA" id="ARBA00022670"/>
    </source>
</evidence>
<keyword evidence="11 14" id="KW-1133">Transmembrane helix</keyword>
<dbReference type="Pfam" id="PF17862">
    <property type="entry name" value="AAA_lid_3"/>
    <property type="match status" value="1"/>
</dbReference>
<keyword evidence="19" id="KW-1185">Reference proteome</keyword>
<sequence>MSDYFKNAVLWLIILGVLILIFSNVSDRNKPAAMKYSDFVAAVNAGQIKQVTIDGLNISGEKTNGSSFETVRPQVEDTELLPSLNKQNVVVEGTAPQRQGILMQLLIASFPVLLIILLFMFFMRNMGGGAGGKNGPMSFGKSKAKMLSEDQIKVTFTDVAGCDEAKQEVVEIVDFLKDPAKFKRLGATIPRGVLMVGPPGTGKTLLAKAIAGEAKVPFFSISGSDFVEMFVGVGASRVRDMFEQAKRHAPCIIFIDEIDAVGRHRGSGTGGGHDEREQTLNQMLVEMDGFEGNEGVIVIAATNRVDVLDKALLRPGRFDRQVMVGLPDIRGREQILNVHLKKLPSVTGVDVKVLARGTPGFSGAQLANLVNEAALFAARRNKNTVDMHDFEDAKDKIYMGPERKSMVIREEERRATAYHEAGHAIVAEILPGTDPVHKVTIMPRGWALGVTWQLPEQDQTSHYKDKMLNELSILFGGRIAEEIFINRMSTGASNDFERATKMARAMVTKYGMSDALGVMVYEDENQSGFFGNVGSRTISEATQQKVDEEVRRILDEQYTIARNILENNKDIAHAMVKALMDWETIDRDQIRDIMEGREPQPPKVYIPENPVAAFEPPKDGPSTPPPLPAMG</sequence>
<dbReference type="NCBIfam" id="TIGR01241">
    <property type="entry name" value="FtsH_fam"/>
    <property type="match status" value="1"/>
</dbReference>
<evidence type="ECO:0000259" key="17">
    <source>
        <dbReference type="SMART" id="SM00382"/>
    </source>
</evidence>
<dbReference type="PANTHER" id="PTHR23076">
    <property type="entry name" value="METALLOPROTEASE M41 FTSH"/>
    <property type="match status" value="1"/>
</dbReference>
<feature type="region of interest" description="Disordered" evidence="16">
    <location>
        <begin position="595"/>
        <end position="631"/>
    </location>
</feature>
<dbReference type="InterPro" id="IPR003593">
    <property type="entry name" value="AAA+_ATPase"/>
</dbReference>
<feature type="compositionally biased region" description="Pro residues" evidence="16">
    <location>
        <begin position="622"/>
        <end position="631"/>
    </location>
</feature>
<evidence type="ECO:0000256" key="14">
    <source>
        <dbReference type="HAMAP-Rule" id="MF_01458"/>
    </source>
</evidence>
<keyword evidence="12 14" id="KW-0482">Metalloprotease</keyword>
<evidence type="ECO:0000256" key="11">
    <source>
        <dbReference type="ARBA" id="ARBA00022989"/>
    </source>
</evidence>
<feature type="binding site" evidence="14">
    <location>
        <position position="495"/>
    </location>
    <ligand>
        <name>Zn(2+)</name>
        <dbReference type="ChEBI" id="CHEBI:29105"/>
        <note>catalytic</note>
    </ligand>
</feature>
<dbReference type="InterPro" id="IPR000642">
    <property type="entry name" value="Peptidase_M41"/>
</dbReference>
<dbReference type="RefSeq" id="WP_283267016.1">
    <property type="nucleotide sequence ID" value="NZ_CP125669.1"/>
</dbReference>
<dbReference type="InterPro" id="IPR011546">
    <property type="entry name" value="Pept_M41_FtsH_extracell"/>
</dbReference>
<dbReference type="SUPFAM" id="SSF140990">
    <property type="entry name" value="FtsH protease domain-like"/>
    <property type="match status" value="1"/>
</dbReference>
<feature type="binding site" evidence="14">
    <location>
        <position position="419"/>
    </location>
    <ligand>
        <name>Zn(2+)</name>
        <dbReference type="ChEBI" id="CHEBI:29105"/>
        <note>catalytic</note>
    </ligand>
</feature>
<evidence type="ECO:0000256" key="5">
    <source>
        <dbReference type="ARBA" id="ARBA00022692"/>
    </source>
</evidence>
<dbReference type="SUPFAM" id="SSF52540">
    <property type="entry name" value="P-loop containing nucleoside triphosphate hydrolases"/>
    <property type="match status" value="1"/>
</dbReference>
<comment type="similarity">
    <text evidence="15">Belongs to the AAA ATPase family.</text>
</comment>
<keyword evidence="9 14" id="KW-0862">Zinc</keyword>
<name>A0ABY8S3R0_9GAMM</name>
<reference evidence="18 19" key="1">
    <citation type="submission" date="2023-05" db="EMBL/GenBank/DDBJ databases">
        <title>The complete genome of Acinetobacter sp. nov KCTC 92772.</title>
        <authorList>
            <person name="Zhou G."/>
        </authorList>
    </citation>
    <scope>NUCLEOTIDE SEQUENCE [LARGE SCALE GENOMIC DNA]</scope>
    <source>
        <strain evidence="18 19">KCTC 92772</strain>
    </source>
</reference>
<evidence type="ECO:0000256" key="7">
    <source>
        <dbReference type="ARBA" id="ARBA00022741"/>
    </source>
</evidence>
<keyword evidence="7 14" id="KW-0547">Nucleotide-binding</keyword>
<proteinExistence type="inferred from homology"/>
<dbReference type="PANTHER" id="PTHR23076:SF97">
    <property type="entry name" value="ATP-DEPENDENT ZINC METALLOPROTEASE YME1L1"/>
    <property type="match status" value="1"/>
</dbReference>
<dbReference type="EMBL" id="CP125669">
    <property type="protein sequence ID" value="WHP05472.1"/>
    <property type="molecule type" value="Genomic_DNA"/>
</dbReference>
<dbReference type="CDD" id="cd19501">
    <property type="entry name" value="RecA-like_FtsH"/>
    <property type="match status" value="1"/>
</dbReference>
<evidence type="ECO:0000256" key="12">
    <source>
        <dbReference type="ARBA" id="ARBA00023049"/>
    </source>
</evidence>
<dbReference type="InterPro" id="IPR005936">
    <property type="entry name" value="FtsH"/>
</dbReference>
<evidence type="ECO:0000256" key="8">
    <source>
        <dbReference type="ARBA" id="ARBA00022801"/>
    </source>
</evidence>
<comment type="function">
    <text evidence="14">Acts as a processive, ATP-dependent zinc metallopeptidase for both cytoplasmic and membrane proteins. Plays a role in the quality control of integral membrane proteins.</text>
</comment>
<feature type="domain" description="AAA+ ATPase" evidence="17">
    <location>
        <begin position="189"/>
        <end position="328"/>
    </location>
</feature>
<dbReference type="Pfam" id="PF06480">
    <property type="entry name" value="FtsH_ext"/>
    <property type="match status" value="1"/>
</dbReference>
<dbReference type="Gene3D" id="3.40.50.300">
    <property type="entry name" value="P-loop containing nucleotide triphosphate hydrolases"/>
    <property type="match status" value="1"/>
</dbReference>
<dbReference type="InterPro" id="IPR027417">
    <property type="entry name" value="P-loop_NTPase"/>
</dbReference>
<dbReference type="InterPro" id="IPR003959">
    <property type="entry name" value="ATPase_AAA_core"/>
</dbReference>
<gene>
    <name evidence="14 18" type="primary">ftsH</name>
    <name evidence="18" type="ORF">QLH32_15900</name>
</gene>
<accession>A0ABY8S3R0</accession>